<dbReference type="Gene3D" id="1.20.140.10">
    <property type="entry name" value="Butyryl-CoA Dehydrogenase, subunit A, domain 3"/>
    <property type="match status" value="1"/>
</dbReference>
<evidence type="ECO:0000256" key="8">
    <source>
        <dbReference type="ARBA" id="ARBA00037085"/>
    </source>
</evidence>
<evidence type="ECO:0000313" key="16">
    <source>
        <dbReference type="Proteomes" id="UP000000739"/>
    </source>
</evidence>
<comment type="function">
    <text evidence="8">Catalyzes the dehydrogenation at the alpha-beta position of ACP-bound acyl chains. This results in the introduction of a double bond in the lipidic chain, which is further transferred to the epsilon-amino group of lysine residue in the mycobactin core by MbtK.</text>
</comment>
<evidence type="ECO:0000256" key="3">
    <source>
        <dbReference type="ARBA" id="ARBA00009347"/>
    </source>
</evidence>
<dbReference type="GO" id="GO:0050660">
    <property type="term" value="F:flavin adenine dinucleotide binding"/>
    <property type="evidence" value="ECO:0007669"/>
    <property type="project" value="InterPro"/>
</dbReference>
<evidence type="ECO:0000256" key="5">
    <source>
        <dbReference type="ARBA" id="ARBA00022630"/>
    </source>
</evidence>
<comment type="subunit">
    <text evidence="4">Homotetramer.</text>
</comment>
<dbReference type="Gene3D" id="2.40.110.10">
    <property type="entry name" value="Butyryl-CoA Dehydrogenase, subunit A, domain 2"/>
    <property type="match status" value="1"/>
</dbReference>
<keyword evidence="6 11" id="KW-0274">FAD</keyword>
<evidence type="ECO:0000256" key="11">
    <source>
        <dbReference type="RuleBase" id="RU362125"/>
    </source>
</evidence>
<dbReference type="InterPro" id="IPR006091">
    <property type="entry name" value="Acyl-CoA_Oxase/DH_mid-dom"/>
</dbReference>
<organism evidence="15 16">
    <name type="scientific">Desulfatibacillum aliphaticivorans</name>
    <dbReference type="NCBI Taxonomy" id="218208"/>
    <lineage>
        <taxon>Bacteria</taxon>
        <taxon>Pseudomonadati</taxon>
        <taxon>Thermodesulfobacteriota</taxon>
        <taxon>Desulfobacteria</taxon>
        <taxon>Desulfobacterales</taxon>
        <taxon>Desulfatibacillaceae</taxon>
        <taxon>Desulfatibacillum</taxon>
    </lineage>
</organism>
<dbReference type="InterPro" id="IPR050741">
    <property type="entry name" value="Acyl-CoA_dehydrogenase"/>
</dbReference>
<dbReference type="eggNOG" id="COG1960">
    <property type="taxonomic scope" value="Bacteria"/>
</dbReference>
<evidence type="ECO:0000313" key="15">
    <source>
        <dbReference type="EMBL" id="ACL03112.1"/>
    </source>
</evidence>
<dbReference type="InterPro" id="IPR013786">
    <property type="entry name" value="AcylCoA_DH/ox_N"/>
</dbReference>
<evidence type="ECO:0000256" key="4">
    <source>
        <dbReference type="ARBA" id="ARBA00011881"/>
    </source>
</evidence>
<dbReference type="InterPro" id="IPR036250">
    <property type="entry name" value="AcylCo_DH-like_C"/>
</dbReference>
<dbReference type="InterPro" id="IPR037069">
    <property type="entry name" value="AcylCoA_DH/ox_N_sf"/>
</dbReference>
<dbReference type="PANTHER" id="PTHR48083:SF20">
    <property type="entry name" value="LONG-CHAIN SPECIFIC ACYL-COA DEHYDROGENASE, MITOCHONDRIAL"/>
    <property type="match status" value="1"/>
</dbReference>
<dbReference type="Proteomes" id="UP000000739">
    <property type="component" value="Chromosome"/>
</dbReference>
<dbReference type="InterPro" id="IPR046373">
    <property type="entry name" value="Acyl-CoA_Oxase/DH_mid-dom_sf"/>
</dbReference>
<dbReference type="GO" id="GO:0033539">
    <property type="term" value="P:fatty acid beta-oxidation using acyl-CoA dehydrogenase"/>
    <property type="evidence" value="ECO:0007669"/>
    <property type="project" value="TreeGrafter"/>
</dbReference>
<evidence type="ECO:0000256" key="10">
    <source>
        <dbReference type="ARBA" id="ARBA00042660"/>
    </source>
</evidence>
<dbReference type="RefSeq" id="WP_012610547.1">
    <property type="nucleotide sequence ID" value="NC_011768.1"/>
</dbReference>
<dbReference type="FunFam" id="1.10.540.10:FF:000026">
    <property type="entry name" value="Acyl-CoA dehydrogenase medium chain"/>
    <property type="match status" value="1"/>
</dbReference>
<accession>B8FA16</accession>
<dbReference type="GO" id="GO:0003995">
    <property type="term" value="F:acyl-CoA dehydrogenase activity"/>
    <property type="evidence" value="ECO:0007669"/>
    <property type="project" value="InterPro"/>
</dbReference>
<keyword evidence="7 11" id="KW-0560">Oxidoreductase</keyword>
<sequence length="381" mass="42297">MDILNYTDGHKAFRQRLQEFCKQEIIPHVDQWEKDGVTPREIWKKMGAEGFLCTWVDEKYGGPGGDFLYSVIALEELVRTNQYGLDAFLHSDIVTPYIASFGNEEQREKYLPGCVSGECITAVAMSEPDAGSDLASMTMTALDDGDHVVLNGTKTFISNGLLCDVAVVAAIDPEESNRHHAVSLFLVDEGTPGFEKGKAMKKMGASSQDTAELFFRDCRIPQSNRLGEKGSGFPKLMVKLQQERLLVALNAVTRAEFVLEWTTKYCRENKSEGKPRSKFQAVQFALVEMATEARLGRTFLDKLIAGHMAGEDVNAETCMAKYWATDMAKRTADRCLDLVGLDATVESCPLARMFRDIRVFPIFAGTNEVMKIVVSRSLGLG</sequence>
<feature type="domain" description="Acyl-CoA dehydrogenase/oxidase N-terminal" evidence="14">
    <location>
        <begin position="7"/>
        <end position="118"/>
    </location>
</feature>
<gene>
    <name evidence="15" type="ordered locus">Dalk_1412</name>
</gene>
<keyword evidence="5 11" id="KW-0285">Flavoprotein</keyword>
<comment type="pathway">
    <text evidence="2">Siderophore biosynthesis; mycobactin biosynthesis.</text>
</comment>
<feature type="domain" description="Acyl-CoA oxidase/dehydrogenase middle" evidence="13">
    <location>
        <begin position="122"/>
        <end position="218"/>
    </location>
</feature>
<dbReference type="GO" id="GO:0005737">
    <property type="term" value="C:cytoplasm"/>
    <property type="evidence" value="ECO:0007669"/>
    <property type="project" value="TreeGrafter"/>
</dbReference>
<dbReference type="FunFam" id="2.40.110.10:FF:000002">
    <property type="entry name" value="Acyl-CoA dehydrogenase fadE12"/>
    <property type="match status" value="1"/>
</dbReference>
<evidence type="ECO:0000259" key="12">
    <source>
        <dbReference type="Pfam" id="PF00441"/>
    </source>
</evidence>
<evidence type="ECO:0000259" key="13">
    <source>
        <dbReference type="Pfam" id="PF02770"/>
    </source>
</evidence>
<dbReference type="HOGENOM" id="CLU_018204_0_3_7"/>
<name>B8FA16_DESAL</name>
<dbReference type="InterPro" id="IPR006089">
    <property type="entry name" value="Acyl-CoA_DH_CS"/>
</dbReference>
<dbReference type="AlphaFoldDB" id="B8FA16"/>
<dbReference type="EMBL" id="CP001322">
    <property type="protein sequence ID" value="ACL03112.1"/>
    <property type="molecule type" value="Genomic_DNA"/>
</dbReference>
<comment type="similarity">
    <text evidence="3 11">Belongs to the acyl-CoA dehydrogenase family.</text>
</comment>
<dbReference type="Pfam" id="PF02770">
    <property type="entry name" value="Acyl-CoA_dh_M"/>
    <property type="match status" value="1"/>
</dbReference>
<dbReference type="InterPro" id="IPR009075">
    <property type="entry name" value="AcylCo_DH/oxidase_C"/>
</dbReference>
<evidence type="ECO:0000256" key="6">
    <source>
        <dbReference type="ARBA" id="ARBA00022827"/>
    </source>
</evidence>
<evidence type="ECO:0000256" key="7">
    <source>
        <dbReference type="ARBA" id="ARBA00023002"/>
    </source>
</evidence>
<dbReference type="PANTHER" id="PTHR48083">
    <property type="entry name" value="MEDIUM-CHAIN SPECIFIC ACYL-COA DEHYDROGENASE, MITOCHONDRIAL-RELATED"/>
    <property type="match status" value="1"/>
</dbReference>
<dbReference type="SUPFAM" id="SSF56645">
    <property type="entry name" value="Acyl-CoA dehydrogenase NM domain-like"/>
    <property type="match status" value="1"/>
</dbReference>
<evidence type="ECO:0000256" key="1">
    <source>
        <dbReference type="ARBA" id="ARBA00001974"/>
    </source>
</evidence>
<keyword evidence="16" id="KW-1185">Reference proteome</keyword>
<dbReference type="Pfam" id="PF02771">
    <property type="entry name" value="Acyl-CoA_dh_N"/>
    <property type="match status" value="1"/>
</dbReference>
<evidence type="ECO:0000256" key="9">
    <source>
        <dbReference type="ARBA" id="ARBA00040394"/>
    </source>
</evidence>
<dbReference type="Gene3D" id="1.10.540.10">
    <property type="entry name" value="Acyl-CoA dehydrogenase/oxidase, N-terminal domain"/>
    <property type="match status" value="1"/>
</dbReference>
<dbReference type="PROSITE" id="PS00072">
    <property type="entry name" value="ACYL_COA_DH_1"/>
    <property type="match status" value="1"/>
</dbReference>
<evidence type="ECO:0000256" key="2">
    <source>
        <dbReference type="ARBA" id="ARBA00005102"/>
    </source>
</evidence>
<comment type="cofactor">
    <cofactor evidence="1 11">
        <name>FAD</name>
        <dbReference type="ChEBI" id="CHEBI:57692"/>
    </cofactor>
</comment>
<reference evidence="15 16" key="1">
    <citation type="journal article" date="2012" name="Environ. Microbiol.">
        <title>The genome sequence of Desulfatibacillum alkenivorans AK-01: a blueprint for anaerobic alkane oxidation.</title>
        <authorList>
            <person name="Callaghan A.V."/>
            <person name="Morris B.E."/>
            <person name="Pereira I.A."/>
            <person name="McInerney M.J."/>
            <person name="Austin R.N."/>
            <person name="Groves J.T."/>
            <person name="Kukor J.J."/>
            <person name="Suflita J.M."/>
            <person name="Young L.Y."/>
            <person name="Zylstra G.J."/>
            <person name="Wawrik B."/>
        </authorList>
    </citation>
    <scope>NUCLEOTIDE SEQUENCE [LARGE SCALE GENOMIC DNA]</scope>
    <source>
        <strain evidence="15 16">AK-01</strain>
    </source>
</reference>
<dbReference type="SUPFAM" id="SSF47203">
    <property type="entry name" value="Acyl-CoA dehydrogenase C-terminal domain-like"/>
    <property type="match status" value="1"/>
</dbReference>
<feature type="domain" description="Acyl-CoA dehydrogenase/oxidase C-terminal" evidence="12">
    <location>
        <begin position="230"/>
        <end position="378"/>
    </location>
</feature>
<proteinExistence type="inferred from homology"/>
<dbReference type="KEGG" id="dal:Dalk_1412"/>
<protein>
    <recommendedName>
        <fullName evidence="9">Acyl-[acyl-carrier-protein] dehydrogenase MbtN</fullName>
    </recommendedName>
    <alternativeName>
        <fullName evidence="10">Mycobactin synthase protein N</fullName>
    </alternativeName>
</protein>
<dbReference type="InterPro" id="IPR009100">
    <property type="entry name" value="AcylCoA_DH/oxidase_NM_dom_sf"/>
</dbReference>
<dbReference type="Pfam" id="PF00441">
    <property type="entry name" value="Acyl-CoA_dh_1"/>
    <property type="match status" value="1"/>
</dbReference>
<evidence type="ECO:0000259" key="14">
    <source>
        <dbReference type="Pfam" id="PF02771"/>
    </source>
</evidence>